<dbReference type="Proteomes" id="UP001500879">
    <property type="component" value="Unassembled WGS sequence"/>
</dbReference>
<comment type="caution">
    <text evidence="1">The sequence shown here is derived from an EMBL/GenBank/DDBJ whole genome shotgun (WGS) entry which is preliminary data.</text>
</comment>
<organism evidence="1 2">
    <name type="scientific">Streptomyces luteireticuli</name>
    <dbReference type="NCBI Taxonomy" id="173858"/>
    <lineage>
        <taxon>Bacteria</taxon>
        <taxon>Bacillati</taxon>
        <taxon>Actinomycetota</taxon>
        <taxon>Actinomycetes</taxon>
        <taxon>Kitasatosporales</taxon>
        <taxon>Streptomycetaceae</taxon>
        <taxon>Streptomyces</taxon>
    </lineage>
</organism>
<proteinExistence type="predicted"/>
<reference evidence="1 2" key="1">
    <citation type="journal article" date="2019" name="Int. J. Syst. Evol. Microbiol.">
        <title>The Global Catalogue of Microorganisms (GCM) 10K type strain sequencing project: providing services to taxonomists for standard genome sequencing and annotation.</title>
        <authorList>
            <consortium name="The Broad Institute Genomics Platform"/>
            <consortium name="The Broad Institute Genome Sequencing Center for Infectious Disease"/>
            <person name="Wu L."/>
            <person name="Ma J."/>
        </authorList>
    </citation>
    <scope>NUCLEOTIDE SEQUENCE [LARGE SCALE GENOMIC DNA]</scope>
    <source>
        <strain evidence="1 2">JCM 4788</strain>
    </source>
</reference>
<evidence type="ECO:0000313" key="1">
    <source>
        <dbReference type="EMBL" id="GAA0387418.1"/>
    </source>
</evidence>
<protein>
    <recommendedName>
        <fullName evidence="3">ANTAR domain-containing protein</fullName>
    </recommendedName>
</protein>
<evidence type="ECO:0000313" key="2">
    <source>
        <dbReference type="Proteomes" id="UP001500879"/>
    </source>
</evidence>
<evidence type="ECO:0008006" key="3">
    <source>
        <dbReference type="Google" id="ProtNLM"/>
    </source>
</evidence>
<sequence length="112" mass="11851">MFGKDKGKGGSTQTQVVVVRDAQAVAEAIREALTTASPEERPGLERAAAIVAERTPRPDAEVRGEWARAIVTAAGFDPRTQELHAIRALRRAEPGLGLAAAVQLVREAAAVE</sequence>
<dbReference type="RefSeq" id="WP_344019317.1">
    <property type="nucleotide sequence ID" value="NZ_BAAABX010000006.1"/>
</dbReference>
<accession>A0ABN0Y9K7</accession>
<name>A0ABN0Y9K7_9ACTN</name>
<dbReference type="EMBL" id="BAAABX010000006">
    <property type="protein sequence ID" value="GAA0387418.1"/>
    <property type="molecule type" value="Genomic_DNA"/>
</dbReference>
<keyword evidence="2" id="KW-1185">Reference proteome</keyword>
<gene>
    <name evidence="1" type="ORF">GCM10010357_05200</name>
</gene>